<feature type="transmembrane region" description="Helical" evidence="1">
    <location>
        <begin position="232"/>
        <end position="250"/>
    </location>
</feature>
<feature type="transmembrane region" description="Helical" evidence="1">
    <location>
        <begin position="303"/>
        <end position="323"/>
    </location>
</feature>
<dbReference type="OrthoDB" id="7698234at2"/>
<feature type="transmembrane region" description="Helical" evidence="1">
    <location>
        <begin position="75"/>
        <end position="93"/>
    </location>
</feature>
<dbReference type="eggNOG" id="COG4292">
    <property type="taxonomic scope" value="Bacteria"/>
</dbReference>
<comment type="caution">
    <text evidence="2">The sequence shown here is derived from an EMBL/GenBank/DDBJ whole genome shotgun (WGS) entry which is preliminary data.</text>
</comment>
<keyword evidence="1" id="KW-1133">Transmembrane helix</keyword>
<dbReference type="Pfam" id="PF06772">
    <property type="entry name" value="LtrA"/>
    <property type="match status" value="1"/>
</dbReference>
<feature type="transmembrane region" description="Helical" evidence="1">
    <location>
        <begin position="271"/>
        <end position="291"/>
    </location>
</feature>
<dbReference type="AlphaFoldDB" id="I0L4T6"/>
<evidence type="ECO:0000256" key="1">
    <source>
        <dbReference type="SAM" id="Phobius"/>
    </source>
</evidence>
<gene>
    <name evidence="2" type="primary">LtrA</name>
    <name evidence="2" type="ORF">MILUP08_43745</name>
</gene>
<evidence type="ECO:0000313" key="3">
    <source>
        <dbReference type="Proteomes" id="UP000003448"/>
    </source>
</evidence>
<dbReference type="PANTHER" id="PTHR36840">
    <property type="entry name" value="BLL5714 PROTEIN"/>
    <property type="match status" value="1"/>
</dbReference>
<dbReference type="Proteomes" id="UP000003448">
    <property type="component" value="Unassembled WGS sequence"/>
</dbReference>
<dbReference type="PANTHER" id="PTHR36840:SF1">
    <property type="entry name" value="BLL5714 PROTEIN"/>
    <property type="match status" value="1"/>
</dbReference>
<feature type="transmembrane region" description="Helical" evidence="1">
    <location>
        <begin position="43"/>
        <end position="63"/>
    </location>
</feature>
<evidence type="ECO:0000313" key="2">
    <source>
        <dbReference type="EMBL" id="CCH18833.1"/>
    </source>
</evidence>
<proteinExistence type="predicted"/>
<keyword evidence="1" id="KW-0472">Membrane</keyword>
<feature type="transmembrane region" description="Helical" evidence="1">
    <location>
        <begin position="357"/>
        <end position="376"/>
    </location>
</feature>
<feature type="transmembrane region" description="Helical" evidence="1">
    <location>
        <begin position="12"/>
        <end position="31"/>
    </location>
</feature>
<keyword evidence="1" id="KW-0812">Transmembrane</keyword>
<name>I0L4T6_9ACTN</name>
<accession>I0L4T6</accession>
<reference evidence="3" key="1">
    <citation type="journal article" date="2012" name="J. Bacteriol.">
        <title>Genome Sequence of Micromonospora lupini Lupac 08, Isolated from Root Nodules of Lupinus angustifolius.</title>
        <authorList>
            <person name="Alonso-Vega P."/>
            <person name="Normand P."/>
            <person name="Bacigalupe R."/>
            <person name="Pujic P."/>
            <person name="Lajus A."/>
            <person name="Vallenet D."/>
            <person name="Carro L."/>
            <person name="Coll P."/>
            <person name="Trujillo M.E."/>
        </authorList>
    </citation>
    <scope>NUCLEOTIDE SEQUENCE [LARGE SCALE GENOMIC DNA]</scope>
    <source>
        <strain evidence="3">Lupac 08</strain>
    </source>
</reference>
<protein>
    <submittedName>
        <fullName evidence="2">Low temperature requirement A</fullName>
    </submittedName>
</protein>
<sequence length="400" mass="43461">MPRKVAAGPVNPVRASAVELFFDLVFIFTLGRLSSTLAEEPSWVAAAHAVIFLLAFWWIWYNTNLATDSLDCERPAVQVLIICVMLGSLLMSINVPDAFGNQAFVFAGAYLGIHLGRTLVMAFYLRGTPAWRRPVRGVIWYLLSGTLWFAGAASHGTARALLWICALAIDYAAPALRWRVPGLGRATALEWRLSGEHLAERYRQFIILALGETILATGNFYRQSSRDLEDTAAFLITFWTVVFLWWTYFYRTTSSLAVKINVAVDPYRVNLRAGYTHLLMVGGILLTGIGGELMLKAPGGRTSAGNVVAVLVGPLLFLVGRLVFEAWVFGQLTKYCLTSVVGCLILSPVAARLPPLAVGLLGAATITTVAAFDLTIRARLAGGVNPAAGGGAAHPYRQSR</sequence>
<keyword evidence="3" id="KW-1185">Reference proteome</keyword>
<feature type="transmembrane region" description="Helical" evidence="1">
    <location>
        <begin position="137"/>
        <end position="154"/>
    </location>
</feature>
<dbReference type="RefSeq" id="WP_007460494.1">
    <property type="nucleotide sequence ID" value="NZ_HF570108.1"/>
</dbReference>
<organism evidence="2 3">
    <name type="scientific">Micromonospora lupini str. Lupac 08</name>
    <dbReference type="NCBI Taxonomy" id="1150864"/>
    <lineage>
        <taxon>Bacteria</taxon>
        <taxon>Bacillati</taxon>
        <taxon>Actinomycetota</taxon>
        <taxon>Actinomycetes</taxon>
        <taxon>Micromonosporales</taxon>
        <taxon>Micromonosporaceae</taxon>
        <taxon>Micromonospora</taxon>
    </lineage>
</organism>
<dbReference type="EMBL" id="CAIE01000028">
    <property type="protein sequence ID" value="CCH18833.1"/>
    <property type="molecule type" value="Genomic_DNA"/>
</dbReference>
<dbReference type="InterPro" id="IPR010640">
    <property type="entry name" value="Low_temperature_requirement_A"/>
</dbReference>
<feature type="transmembrane region" description="Helical" evidence="1">
    <location>
        <begin position="105"/>
        <end position="125"/>
    </location>
</feature>
<dbReference type="STRING" id="1150864.MILUP08_43745"/>